<dbReference type="KEGG" id="bsen:DP114_17765"/>
<proteinExistence type="predicted"/>
<dbReference type="EMBL" id="CP030118">
    <property type="protein sequence ID" value="QDL09499.1"/>
    <property type="molecule type" value="Genomic_DNA"/>
</dbReference>
<evidence type="ECO:0000313" key="3">
    <source>
        <dbReference type="Proteomes" id="UP000503129"/>
    </source>
</evidence>
<keyword evidence="1" id="KW-1133">Transmembrane helix</keyword>
<accession>A0A856MH17</accession>
<evidence type="ECO:0000313" key="2">
    <source>
        <dbReference type="EMBL" id="QDL09499.1"/>
    </source>
</evidence>
<keyword evidence="3" id="KW-1185">Reference proteome</keyword>
<protein>
    <submittedName>
        <fullName evidence="2">Uncharacterized protein</fullName>
    </submittedName>
</protein>
<sequence>MSQNANTYLILPEQSEEFIPNEPWSIETYADGLMDELFADLNVILDRSERLPSQTPLPQKEIPQVPTVTTPPSAIPDTLISLIHEGAQPRNNPLNPVGVGTPGVPKLIKKRVKKSKRRRGIALLMGVTAGLAAASIIWVANSGLFNRFVLKSFHQSLLQPHLEKCLQSAD</sequence>
<name>A0A856MH17_9CYAN</name>
<organism evidence="2 3">
    <name type="scientific">Brasilonema sennae CENA114</name>
    <dbReference type="NCBI Taxonomy" id="415709"/>
    <lineage>
        <taxon>Bacteria</taxon>
        <taxon>Bacillati</taxon>
        <taxon>Cyanobacteriota</taxon>
        <taxon>Cyanophyceae</taxon>
        <taxon>Nostocales</taxon>
        <taxon>Scytonemataceae</taxon>
        <taxon>Brasilonema</taxon>
        <taxon>Bromeliae group (in: Brasilonema)</taxon>
    </lineage>
</organism>
<feature type="transmembrane region" description="Helical" evidence="1">
    <location>
        <begin position="120"/>
        <end position="140"/>
    </location>
</feature>
<keyword evidence="1" id="KW-0472">Membrane</keyword>
<gene>
    <name evidence="2" type="ORF">DP114_17765</name>
</gene>
<dbReference type="Proteomes" id="UP000503129">
    <property type="component" value="Chromosome"/>
</dbReference>
<dbReference type="AlphaFoldDB" id="A0A856MH17"/>
<evidence type="ECO:0000256" key="1">
    <source>
        <dbReference type="SAM" id="Phobius"/>
    </source>
</evidence>
<reference evidence="2 3" key="1">
    <citation type="submission" date="2018-06" db="EMBL/GenBank/DDBJ databases">
        <title>Comparative genomics of Brasilonema spp. strains.</title>
        <authorList>
            <person name="Alvarenga D.O."/>
            <person name="Fiore M.F."/>
            <person name="Varani A.M."/>
        </authorList>
    </citation>
    <scope>NUCLEOTIDE SEQUENCE [LARGE SCALE GENOMIC DNA]</scope>
    <source>
        <strain evidence="2 3">CENA114</strain>
    </source>
</reference>
<keyword evidence="1" id="KW-0812">Transmembrane</keyword>
<dbReference type="RefSeq" id="WP_169267451.1">
    <property type="nucleotide sequence ID" value="NZ_CAWOXK010000001.1"/>
</dbReference>